<name>Q08JN8_ECOLX</name>
<dbReference type="Gene3D" id="3.30.420.10">
    <property type="entry name" value="Ribonuclease H-like superfamily/Ribonuclease H"/>
    <property type="match status" value="1"/>
</dbReference>
<dbReference type="AlphaFoldDB" id="Q08JN8"/>
<evidence type="ECO:0000313" key="1">
    <source>
        <dbReference type="EMBL" id="BAF33899.1"/>
    </source>
</evidence>
<dbReference type="GO" id="GO:0003676">
    <property type="term" value="F:nucleic acid binding"/>
    <property type="evidence" value="ECO:0007669"/>
    <property type="project" value="InterPro"/>
</dbReference>
<sequence>MIDHVGICRTFDKTLQEAAIRHLWTYPYTPKMNAICERFNRTLRAVY</sequence>
<evidence type="ECO:0008006" key="2">
    <source>
        <dbReference type="Google" id="ProtNLM"/>
    </source>
</evidence>
<keyword evidence="1" id="KW-0614">Plasmid</keyword>
<organism evidence="1">
    <name type="scientific">Escherichia coli</name>
    <dbReference type="NCBI Taxonomy" id="562"/>
    <lineage>
        <taxon>Bacteria</taxon>
        <taxon>Pseudomonadati</taxon>
        <taxon>Pseudomonadota</taxon>
        <taxon>Gammaproteobacteria</taxon>
        <taxon>Enterobacterales</taxon>
        <taxon>Enterobacteriaceae</taxon>
        <taxon>Escherichia</taxon>
    </lineage>
</organism>
<geneLocation type="plasmid" evidence="1">
    <name>pO86A1</name>
</geneLocation>
<dbReference type="EMBL" id="AB255435">
    <property type="protein sequence ID" value="BAF33899.1"/>
    <property type="molecule type" value="Genomic_DNA"/>
</dbReference>
<gene>
    <name evidence="1" type="primary">orf30</name>
</gene>
<reference evidence="1" key="1">
    <citation type="submission" date="2006-03" db="EMBL/GenBank/DDBJ databases">
        <title>pO86A1 is a Tn5-insert derivative of adherence plasmid pO86A in strain DIJ1.</title>
        <authorList>
            <person name="Yamamoto T."/>
        </authorList>
    </citation>
    <scope>NUCLEOTIDE SEQUENCE</scope>
    <source>
        <strain evidence="1">DIJ1</strain>
        <plasmid evidence="1">pO86A1</plasmid>
    </source>
</reference>
<protein>
    <recommendedName>
        <fullName evidence="2">Transposase</fullName>
    </recommendedName>
</protein>
<dbReference type="SUPFAM" id="SSF53098">
    <property type="entry name" value="Ribonuclease H-like"/>
    <property type="match status" value="1"/>
</dbReference>
<dbReference type="InterPro" id="IPR012337">
    <property type="entry name" value="RNaseH-like_sf"/>
</dbReference>
<proteinExistence type="predicted"/>
<accession>Q08JN8</accession>
<dbReference type="InterPro" id="IPR036397">
    <property type="entry name" value="RNaseH_sf"/>
</dbReference>